<protein>
    <submittedName>
        <fullName evidence="1">Uncharacterized protein</fullName>
    </submittedName>
</protein>
<dbReference type="Proteomes" id="UP000663131">
    <property type="component" value="Chromosome 9"/>
</dbReference>
<organism evidence="1 2">
    <name type="scientific">Dekkera bruxellensis</name>
    <name type="common">Brettanomyces custersii</name>
    <dbReference type="NCBI Taxonomy" id="5007"/>
    <lineage>
        <taxon>Eukaryota</taxon>
        <taxon>Fungi</taxon>
        <taxon>Dikarya</taxon>
        <taxon>Ascomycota</taxon>
        <taxon>Saccharomycotina</taxon>
        <taxon>Pichiomycetes</taxon>
        <taxon>Pichiales</taxon>
        <taxon>Pichiaceae</taxon>
        <taxon>Brettanomyces</taxon>
    </lineage>
</organism>
<evidence type="ECO:0000313" key="2">
    <source>
        <dbReference type="Proteomes" id="UP000663131"/>
    </source>
</evidence>
<dbReference type="RefSeq" id="XP_041138909.1">
    <property type="nucleotide sequence ID" value="XM_041281118.1"/>
</dbReference>
<dbReference type="GeneID" id="64574520"/>
<sequence>MSVQNINIVEPASYTTQAKLLLCQLLYDVAKFTPKKFTAENILGSFKKHPLIKDPDMKLNVDQLLELVNNMMLENKMIQPENLPGSIEEYKTKVDIIASVCNIYFFKRIEEIETRLKKNKEEFKAEYDHIKKSQEDQHKVNT</sequence>
<proteinExistence type="predicted"/>
<dbReference type="OrthoDB" id="3990357at2759"/>
<reference evidence="1" key="1">
    <citation type="submission" date="2020-10" db="EMBL/GenBank/DDBJ databases">
        <authorList>
            <person name="Palmer J.M."/>
        </authorList>
    </citation>
    <scope>NUCLEOTIDE SEQUENCE</scope>
    <source>
        <strain evidence="1">UCD 2041</strain>
    </source>
</reference>
<evidence type="ECO:0000313" key="1">
    <source>
        <dbReference type="EMBL" id="QOU22416.1"/>
    </source>
</evidence>
<dbReference type="AlphaFoldDB" id="A0A871RB09"/>
<gene>
    <name evidence="1" type="ORF">BRETT_002596</name>
</gene>
<accession>A0A871RB09</accession>
<dbReference type="EMBL" id="CP063137">
    <property type="protein sequence ID" value="QOU22416.1"/>
    <property type="molecule type" value="Genomic_DNA"/>
</dbReference>
<reference evidence="1" key="2">
    <citation type="journal article" name="BMC Genomics">
        <title>New genome assemblies reveal patterns of domestication and adaptation across Brettanomyces (Dekkera) species.</title>
        <authorList>
            <person name="Roach M.J."/>
            <person name="Borneman A.R."/>
        </authorList>
    </citation>
    <scope>NUCLEOTIDE SEQUENCE</scope>
    <source>
        <strain evidence="1">UCD 2041</strain>
    </source>
</reference>
<name>A0A871RB09_DEKBR</name>
<dbReference type="KEGG" id="bbrx:BRETT_002596"/>